<evidence type="ECO:0000313" key="7">
    <source>
        <dbReference type="EnsemblMetazoa" id="XP_019758650.1"/>
    </source>
</evidence>
<dbReference type="Pfam" id="PF13499">
    <property type="entry name" value="EF-hand_7"/>
    <property type="match status" value="2"/>
</dbReference>
<dbReference type="GeneID" id="109536740"/>
<evidence type="ECO:0000256" key="3">
    <source>
        <dbReference type="ARBA" id="ARBA00022837"/>
    </source>
</evidence>
<evidence type="ECO:0000256" key="5">
    <source>
        <dbReference type="ARBA" id="ARBA00038202"/>
    </source>
</evidence>
<dbReference type="FunFam" id="1.10.238.10:FF:000103">
    <property type="entry name" value="Troponin C Ib"/>
    <property type="match status" value="1"/>
</dbReference>
<dbReference type="InterPro" id="IPR011992">
    <property type="entry name" value="EF-hand-dom_pair"/>
</dbReference>
<dbReference type="InterPro" id="IPR018247">
    <property type="entry name" value="EF_Hand_1_Ca_BS"/>
</dbReference>
<feature type="domain" description="EF-hand" evidence="6">
    <location>
        <begin position="119"/>
        <end position="151"/>
    </location>
</feature>
<dbReference type="Gene3D" id="1.10.238.10">
    <property type="entry name" value="EF-hand"/>
    <property type="match status" value="2"/>
</dbReference>
<evidence type="ECO:0000256" key="4">
    <source>
        <dbReference type="ARBA" id="ARBA00023179"/>
    </source>
</evidence>
<feature type="domain" description="EF-hand" evidence="6">
    <location>
        <begin position="83"/>
        <end position="118"/>
    </location>
</feature>
<dbReference type="CDD" id="cd00051">
    <property type="entry name" value="EFh"/>
    <property type="match status" value="1"/>
</dbReference>
<keyword evidence="2" id="KW-0677">Repeat</keyword>
<evidence type="ECO:0000313" key="8">
    <source>
        <dbReference type="Proteomes" id="UP000019118"/>
    </source>
</evidence>
<reference evidence="8" key="1">
    <citation type="journal article" date="2013" name="Genome Biol.">
        <title>Draft genome of the mountain pine beetle, Dendroctonus ponderosae Hopkins, a major forest pest.</title>
        <authorList>
            <person name="Keeling C.I."/>
            <person name="Yuen M.M."/>
            <person name="Liao N.Y."/>
            <person name="Docking T.R."/>
            <person name="Chan S.K."/>
            <person name="Taylor G.A."/>
            <person name="Palmquist D.L."/>
            <person name="Jackman S.D."/>
            <person name="Nguyen A."/>
            <person name="Li M."/>
            <person name="Henderson H."/>
            <person name="Janes J.K."/>
            <person name="Zhao Y."/>
            <person name="Pandoh P."/>
            <person name="Moore R."/>
            <person name="Sperling F.A."/>
            <person name="Huber D.P."/>
            <person name="Birol I."/>
            <person name="Jones S.J."/>
            <person name="Bohlmann J."/>
        </authorList>
    </citation>
    <scope>NUCLEOTIDE SEQUENCE</scope>
</reference>
<comment type="similarity">
    <text evidence="5">Belongs to the troponin C family.</text>
</comment>
<keyword evidence="1" id="KW-0479">Metal-binding</keyword>
<dbReference type="Proteomes" id="UP000019118">
    <property type="component" value="Unassembled WGS sequence"/>
</dbReference>
<dbReference type="PANTHER" id="PTHR23048">
    <property type="entry name" value="MYOSIN LIGHT CHAIN 1, 3"/>
    <property type="match status" value="1"/>
</dbReference>
<keyword evidence="8" id="KW-1185">Reference proteome</keyword>
<evidence type="ECO:0000259" key="6">
    <source>
        <dbReference type="PROSITE" id="PS50222"/>
    </source>
</evidence>
<dbReference type="AlphaFoldDB" id="A0AAR5PC49"/>
<protein>
    <recommendedName>
        <fullName evidence="6">EF-hand domain-containing protein</fullName>
    </recommendedName>
</protein>
<dbReference type="GO" id="GO:0016460">
    <property type="term" value="C:myosin II complex"/>
    <property type="evidence" value="ECO:0007669"/>
    <property type="project" value="TreeGrafter"/>
</dbReference>
<name>A0AAR5PC49_DENPD</name>
<proteinExistence type="inferred from homology"/>
<dbReference type="GO" id="GO:0005509">
    <property type="term" value="F:calcium ion binding"/>
    <property type="evidence" value="ECO:0007669"/>
    <property type="project" value="InterPro"/>
</dbReference>
<dbReference type="InterPro" id="IPR002048">
    <property type="entry name" value="EF_hand_dom"/>
</dbReference>
<dbReference type="SMART" id="SM00054">
    <property type="entry name" value="EFh"/>
    <property type="match status" value="4"/>
</dbReference>
<sequence length="151" mass="17202">MAEAEDQQMQLLKRAFGMFDTANRGTIDREKVRTILTTLGHSYDDKELEQMLKDEDPEENGAVDIEAFCRVASHFLENEDEEAMQKELKEAFRLYDKEGNGYIPTSSLREILAALDDQLTGDQLNEMIAEIDTDASGTVDFEEFMEMMTGD</sequence>
<dbReference type="SUPFAM" id="SSF47473">
    <property type="entry name" value="EF-hand"/>
    <property type="match status" value="1"/>
</dbReference>
<dbReference type="RefSeq" id="XP_048519664.1">
    <property type="nucleotide sequence ID" value="XM_048663707.1"/>
</dbReference>
<accession>A0AAR5PC49</accession>
<dbReference type="EnsemblMetazoa" id="XM_019903091.1">
    <property type="protein sequence ID" value="XP_019758650.1"/>
    <property type="gene ID" value="LOC109536740"/>
</dbReference>
<evidence type="ECO:0000256" key="1">
    <source>
        <dbReference type="ARBA" id="ARBA00022723"/>
    </source>
</evidence>
<reference evidence="7" key="2">
    <citation type="submission" date="2024-08" db="UniProtKB">
        <authorList>
            <consortium name="EnsemblMetazoa"/>
        </authorList>
    </citation>
    <scope>IDENTIFICATION</scope>
</reference>
<dbReference type="PROSITE" id="PS00018">
    <property type="entry name" value="EF_HAND_1"/>
    <property type="match status" value="1"/>
</dbReference>
<evidence type="ECO:0000256" key="2">
    <source>
        <dbReference type="ARBA" id="ARBA00022737"/>
    </source>
</evidence>
<keyword evidence="3" id="KW-0106">Calcium</keyword>
<dbReference type="PANTHER" id="PTHR23048:SF0">
    <property type="entry name" value="CALMODULIN LIKE 3"/>
    <property type="match status" value="1"/>
</dbReference>
<dbReference type="InterPro" id="IPR050230">
    <property type="entry name" value="CALM/Myosin/TropC-like"/>
</dbReference>
<feature type="domain" description="EF-hand" evidence="6">
    <location>
        <begin position="7"/>
        <end position="42"/>
    </location>
</feature>
<dbReference type="KEGG" id="dpa:109536740"/>
<keyword evidence="4" id="KW-0514">Muscle protein</keyword>
<dbReference type="PROSITE" id="PS50222">
    <property type="entry name" value="EF_HAND_2"/>
    <property type="match status" value="3"/>
</dbReference>
<organism evidence="7 8">
    <name type="scientific">Dendroctonus ponderosae</name>
    <name type="common">Mountain pine beetle</name>
    <dbReference type="NCBI Taxonomy" id="77166"/>
    <lineage>
        <taxon>Eukaryota</taxon>
        <taxon>Metazoa</taxon>
        <taxon>Ecdysozoa</taxon>
        <taxon>Arthropoda</taxon>
        <taxon>Hexapoda</taxon>
        <taxon>Insecta</taxon>
        <taxon>Pterygota</taxon>
        <taxon>Neoptera</taxon>
        <taxon>Endopterygota</taxon>
        <taxon>Coleoptera</taxon>
        <taxon>Polyphaga</taxon>
        <taxon>Cucujiformia</taxon>
        <taxon>Curculionidae</taxon>
        <taxon>Scolytinae</taxon>
        <taxon>Dendroctonus</taxon>
    </lineage>
</organism>